<dbReference type="Pfam" id="PF02452">
    <property type="entry name" value="PemK_toxin"/>
    <property type="match status" value="1"/>
</dbReference>
<dbReference type="InterPro" id="IPR011067">
    <property type="entry name" value="Plasmid_toxin/cell-grow_inhib"/>
</dbReference>
<keyword evidence="4" id="KW-1185">Reference proteome</keyword>
<dbReference type="InterPro" id="IPR003477">
    <property type="entry name" value="PemK-like"/>
</dbReference>
<dbReference type="Proteomes" id="UP001580346">
    <property type="component" value="Unassembled WGS sequence"/>
</dbReference>
<evidence type="ECO:0000313" key="3">
    <source>
        <dbReference type="EMBL" id="MFB5269514.1"/>
    </source>
</evidence>
<protein>
    <submittedName>
        <fullName evidence="3">Type II toxin-antitoxin system PemK/MazF family toxin</fullName>
    </submittedName>
</protein>
<comment type="similarity">
    <text evidence="1">Belongs to the PemK/MazF family.</text>
</comment>
<evidence type="ECO:0000256" key="1">
    <source>
        <dbReference type="ARBA" id="ARBA00007521"/>
    </source>
</evidence>
<sequence length="174" mass="20293">MIFEAWVPYVSNRPLDFFVPYEPAKYTYDGKKVGFLTELIEDDSIFSSHKAVTDLKRRKVVVLSRDEVCQSQYEDDVLIAKIITIKDYHRSKPWYQDLVNGSHQWFVHLPEHITGKESYINMSQIMTIGKKMLIQKHHYLPSEQMEMVEARYVYGVQLGVIKETDEAGDLAVSE</sequence>
<accession>A0ABV5B1I1</accession>
<comment type="caution">
    <text evidence="3">The sequence shown here is derived from an EMBL/GenBank/DDBJ whole genome shotgun (WGS) entry which is preliminary data.</text>
</comment>
<keyword evidence="2" id="KW-1277">Toxin-antitoxin system</keyword>
<dbReference type="SUPFAM" id="SSF50118">
    <property type="entry name" value="Cell growth inhibitor/plasmid maintenance toxic component"/>
    <property type="match status" value="1"/>
</dbReference>
<name>A0ABV5B1I1_9BACL</name>
<evidence type="ECO:0000313" key="4">
    <source>
        <dbReference type="Proteomes" id="UP001580346"/>
    </source>
</evidence>
<evidence type="ECO:0000256" key="2">
    <source>
        <dbReference type="ARBA" id="ARBA00022649"/>
    </source>
</evidence>
<proteinExistence type="inferred from homology"/>
<organism evidence="3 4">
    <name type="scientific">Paenibacillus enshidis</name>
    <dbReference type="NCBI Taxonomy" id="1458439"/>
    <lineage>
        <taxon>Bacteria</taxon>
        <taxon>Bacillati</taxon>
        <taxon>Bacillota</taxon>
        <taxon>Bacilli</taxon>
        <taxon>Bacillales</taxon>
        <taxon>Paenibacillaceae</taxon>
        <taxon>Paenibacillus</taxon>
    </lineage>
</organism>
<gene>
    <name evidence="3" type="ORF">ACE41H_22405</name>
</gene>
<dbReference type="Gene3D" id="2.30.30.110">
    <property type="match status" value="1"/>
</dbReference>
<dbReference type="EMBL" id="JBHHMI010000033">
    <property type="protein sequence ID" value="MFB5269514.1"/>
    <property type="molecule type" value="Genomic_DNA"/>
</dbReference>
<dbReference type="RefSeq" id="WP_375357785.1">
    <property type="nucleotide sequence ID" value="NZ_JBHHMI010000033.1"/>
</dbReference>
<reference evidence="3 4" key="1">
    <citation type="submission" date="2024-09" db="EMBL/GenBank/DDBJ databases">
        <title>Paenibacillus zeirhizospherea sp. nov., isolated from surface of the maize (Zea mays) roots in a horticulture field, Hungary.</title>
        <authorList>
            <person name="Marton D."/>
            <person name="Farkas M."/>
            <person name="Bedics A."/>
            <person name="Toth E."/>
            <person name="Tancsics A."/>
            <person name="Boka K."/>
            <person name="Maroti G."/>
            <person name="Kriszt B."/>
            <person name="Cserhati M."/>
        </authorList>
    </citation>
    <scope>NUCLEOTIDE SEQUENCE [LARGE SCALE GENOMIC DNA]</scope>
    <source>
        <strain evidence="3 4">KCTC 33519</strain>
    </source>
</reference>